<evidence type="ECO:0000313" key="4">
    <source>
        <dbReference type="Proteomes" id="UP000886814"/>
    </source>
</evidence>
<keyword evidence="2" id="KW-1133">Transmembrane helix</keyword>
<dbReference type="InterPro" id="IPR053160">
    <property type="entry name" value="MFS_DHA3_Transporter"/>
</dbReference>
<dbReference type="AlphaFoldDB" id="A0A9D1PEM5"/>
<feature type="transmembrane region" description="Helical" evidence="2">
    <location>
        <begin position="163"/>
        <end position="184"/>
    </location>
</feature>
<dbReference type="PANTHER" id="PTHR23530">
    <property type="entry name" value="TRANSPORT PROTEIN-RELATED"/>
    <property type="match status" value="1"/>
</dbReference>
<dbReference type="GO" id="GO:0022857">
    <property type="term" value="F:transmembrane transporter activity"/>
    <property type="evidence" value="ECO:0007669"/>
    <property type="project" value="InterPro"/>
</dbReference>
<dbReference type="InterPro" id="IPR011701">
    <property type="entry name" value="MFS"/>
</dbReference>
<reference evidence="3" key="2">
    <citation type="submission" date="2021-04" db="EMBL/GenBank/DDBJ databases">
        <authorList>
            <person name="Gilroy R."/>
        </authorList>
    </citation>
    <scope>NUCLEOTIDE SEQUENCE</scope>
    <source>
        <strain evidence="3">CHK195-9823</strain>
    </source>
</reference>
<dbReference type="Gene3D" id="1.20.1250.20">
    <property type="entry name" value="MFS general substrate transporter like domains"/>
    <property type="match status" value="1"/>
</dbReference>
<dbReference type="Proteomes" id="UP000886814">
    <property type="component" value="Unassembled WGS sequence"/>
</dbReference>
<dbReference type="CDD" id="cd06174">
    <property type="entry name" value="MFS"/>
    <property type="match status" value="1"/>
</dbReference>
<evidence type="ECO:0000256" key="1">
    <source>
        <dbReference type="ARBA" id="ARBA00004651"/>
    </source>
</evidence>
<protein>
    <submittedName>
        <fullName evidence="3">MFS transporter</fullName>
    </submittedName>
</protein>
<sequence>MNIKKQISRLYLYEVVSGLQIVDSVWVFFLLQRGFSLAQAGIAEGVFHAVSMCFEIPSGMVSDTIGRRRTLMLAGIVSAFGALFMIVSDHFFMILLAMGINAVSYNLVSGTREALTYDSLLCAGQEELYLKVASRQDFLYEGLFAFTSLMSVVTVSLGYQKAYLLAVLQGILCTLCASLLKEAAAEGREDKKKLSAIAMAAEVGKHFLDTAAFLRKTPEVAWRMAYSGLVSAAVYVIYMLLQDHLVAVGLEPGFLGIPLLLISLCTMAGAVLAEKSKKISIGRLYLAGGIAAGIFLTLSGADFLVISVIGAGAAHCISEMIMLRTETENQKFFSSGSRATMISAGSMAYSIFMTVLSPGGGALAEMFSVSGAFALLGLLTAAAGVIMFCRMRYKNEK</sequence>
<dbReference type="InterPro" id="IPR036259">
    <property type="entry name" value="MFS_trans_sf"/>
</dbReference>
<feature type="transmembrane region" description="Helical" evidence="2">
    <location>
        <begin position="92"/>
        <end position="108"/>
    </location>
</feature>
<comment type="caution">
    <text evidence="3">The sequence shown here is derived from an EMBL/GenBank/DDBJ whole genome shotgun (WGS) entry which is preliminary data.</text>
</comment>
<feature type="transmembrane region" description="Helical" evidence="2">
    <location>
        <begin position="70"/>
        <end position="86"/>
    </location>
</feature>
<keyword evidence="2" id="KW-0472">Membrane</keyword>
<dbReference type="PANTHER" id="PTHR23530:SF1">
    <property type="entry name" value="PERMEASE, MAJOR FACILITATOR SUPERFAMILY-RELATED"/>
    <property type="match status" value="1"/>
</dbReference>
<dbReference type="GO" id="GO:0005886">
    <property type="term" value="C:plasma membrane"/>
    <property type="evidence" value="ECO:0007669"/>
    <property type="project" value="UniProtKB-SubCell"/>
</dbReference>
<dbReference type="EMBL" id="DXIQ01000089">
    <property type="protein sequence ID" value="HIV39829.1"/>
    <property type="molecule type" value="Genomic_DNA"/>
</dbReference>
<feature type="transmembrane region" description="Helical" evidence="2">
    <location>
        <begin position="138"/>
        <end position="157"/>
    </location>
</feature>
<feature type="transmembrane region" description="Helical" evidence="2">
    <location>
        <begin position="367"/>
        <end position="389"/>
    </location>
</feature>
<evidence type="ECO:0000313" key="3">
    <source>
        <dbReference type="EMBL" id="HIV39829.1"/>
    </source>
</evidence>
<evidence type="ECO:0000256" key="2">
    <source>
        <dbReference type="SAM" id="Phobius"/>
    </source>
</evidence>
<feature type="transmembrane region" description="Helical" evidence="2">
    <location>
        <begin position="253"/>
        <end position="273"/>
    </location>
</feature>
<dbReference type="SUPFAM" id="SSF103473">
    <property type="entry name" value="MFS general substrate transporter"/>
    <property type="match status" value="1"/>
</dbReference>
<feature type="transmembrane region" description="Helical" evidence="2">
    <location>
        <begin position="224"/>
        <end position="241"/>
    </location>
</feature>
<reference evidence="3" key="1">
    <citation type="journal article" date="2021" name="PeerJ">
        <title>Extensive microbial diversity within the chicken gut microbiome revealed by metagenomics and culture.</title>
        <authorList>
            <person name="Gilroy R."/>
            <person name="Ravi A."/>
            <person name="Getino M."/>
            <person name="Pursley I."/>
            <person name="Horton D.L."/>
            <person name="Alikhan N.F."/>
            <person name="Baker D."/>
            <person name="Gharbi K."/>
            <person name="Hall N."/>
            <person name="Watson M."/>
            <person name="Adriaenssens E.M."/>
            <person name="Foster-Nyarko E."/>
            <person name="Jarju S."/>
            <person name="Secka A."/>
            <person name="Antonio M."/>
            <person name="Oren A."/>
            <person name="Chaudhuri R.R."/>
            <person name="La Ragione R."/>
            <person name="Hildebrand F."/>
            <person name="Pallen M.J."/>
        </authorList>
    </citation>
    <scope>NUCLEOTIDE SEQUENCE</scope>
    <source>
        <strain evidence="3">CHK195-9823</strain>
    </source>
</reference>
<feature type="transmembrane region" description="Helical" evidence="2">
    <location>
        <begin position="280"/>
        <end position="298"/>
    </location>
</feature>
<accession>A0A9D1PEM5</accession>
<feature type="transmembrane region" description="Helical" evidence="2">
    <location>
        <begin position="335"/>
        <end position="355"/>
    </location>
</feature>
<proteinExistence type="predicted"/>
<organism evidence="3 4">
    <name type="scientific">Candidatus Blautia stercorigallinarum</name>
    <dbReference type="NCBI Taxonomy" id="2838501"/>
    <lineage>
        <taxon>Bacteria</taxon>
        <taxon>Bacillati</taxon>
        <taxon>Bacillota</taxon>
        <taxon>Clostridia</taxon>
        <taxon>Lachnospirales</taxon>
        <taxon>Lachnospiraceae</taxon>
        <taxon>Blautia</taxon>
    </lineage>
</organism>
<gene>
    <name evidence="3" type="ORF">H9747_12700</name>
</gene>
<feature type="transmembrane region" description="Helical" evidence="2">
    <location>
        <begin position="304"/>
        <end position="323"/>
    </location>
</feature>
<dbReference type="Pfam" id="PF07690">
    <property type="entry name" value="MFS_1"/>
    <property type="match status" value="1"/>
</dbReference>
<name>A0A9D1PEM5_9FIRM</name>
<keyword evidence="2" id="KW-0812">Transmembrane</keyword>
<comment type="subcellular location">
    <subcellularLocation>
        <location evidence="1">Cell membrane</location>
        <topology evidence="1">Multi-pass membrane protein</topology>
    </subcellularLocation>
</comment>